<organism evidence="1 2">
    <name type="scientific">Eretmocerus hayati</name>
    <dbReference type="NCBI Taxonomy" id="131215"/>
    <lineage>
        <taxon>Eukaryota</taxon>
        <taxon>Metazoa</taxon>
        <taxon>Ecdysozoa</taxon>
        <taxon>Arthropoda</taxon>
        <taxon>Hexapoda</taxon>
        <taxon>Insecta</taxon>
        <taxon>Pterygota</taxon>
        <taxon>Neoptera</taxon>
        <taxon>Endopterygota</taxon>
        <taxon>Hymenoptera</taxon>
        <taxon>Apocrita</taxon>
        <taxon>Proctotrupomorpha</taxon>
        <taxon>Chalcidoidea</taxon>
        <taxon>Aphelinidae</taxon>
        <taxon>Aphelininae</taxon>
        <taxon>Eretmocerus</taxon>
    </lineage>
</organism>
<proteinExistence type="predicted"/>
<dbReference type="EMBL" id="CM056744">
    <property type="protein sequence ID" value="KAJ8666106.1"/>
    <property type="molecule type" value="Genomic_DNA"/>
</dbReference>
<keyword evidence="2" id="KW-1185">Reference proteome</keyword>
<comment type="caution">
    <text evidence="1">The sequence shown here is derived from an EMBL/GenBank/DDBJ whole genome shotgun (WGS) entry which is preliminary data.</text>
</comment>
<sequence>MAHLTFRSAAQLVLMFPFIFTDSEIATKMEMQKDDMRSNKKKNDLLDVGLSEDRNDHSDLVVIGTCGSHTKHGAFNEGFEASDLVLEKFFTDLSLLFLHALTRQGNYKKVTSSSMFPLDFRILRWVENEKVPLRSQAMLLYLGVWLSFIEEQGKSNPLNRHGRFLTVSKFVKDKLITAKLSFFIAVTFMIEPFLAEFQSDLPMAPFLFGKLEHPVRSLMNGCVDAKITEESPVTKMDVEGADLIRISKIDLSFKTSGALQQIKPKLADEKFTQFKRACRTSHLTIVKKLFEKSPLLYKMTRYITCLNPSLIAHKPVLAKKHLEVVLERVES</sequence>
<evidence type="ECO:0000313" key="1">
    <source>
        <dbReference type="EMBL" id="KAJ8666106.1"/>
    </source>
</evidence>
<gene>
    <name evidence="1" type="ORF">QAD02_007768</name>
</gene>
<dbReference type="Proteomes" id="UP001239111">
    <property type="component" value="Chromosome 4"/>
</dbReference>
<protein>
    <submittedName>
        <fullName evidence="1">Uncharacterized protein</fullName>
    </submittedName>
</protein>
<reference evidence="1" key="1">
    <citation type="submission" date="2023-04" db="EMBL/GenBank/DDBJ databases">
        <title>A chromosome-level genome assembly of the parasitoid wasp Eretmocerus hayati.</title>
        <authorList>
            <person name="Zhong Y."/>
            <person name="Liu S."/>
            <person name="Liu Y."/>
        </authorList>
    </citation>
    <scope>NUCLEOTIDE SEQUENCE</scope>
    <source>
        <strain evidence="1">ZJU_SS_LIU_2023</strain>
    </source>
</reference>
<name>A0ACC2N5C8_9HYME</name>
<evidence type="ECO:0000313" key="2">
    <source>
        <dbReference type="Proteomes" id="UP001239111"/>
    </source>
</evidence>
<accession>A0ACC2N5C8</accession>